<dbReference type="HOGENOM" id="CLU_048643_3_3_1"/>
<dbReference type="GO" id="GO:0005886">
    <property type="term" value="C:plasma membrane"/>
    <property type="evidence" value="ECO:0007669"/>
    <property type="project" value="UniProtKB-SubCell"/>
</dbReference>
<dbReference type="Pfam" id="PF03083">
    <property type="entry name" value="MtN3_slv"/>
    <property type="match status" value="2"/>
</dbReference>
<dbReference type="GO" id="GO:0016020">
    <property type="term" value="C:membrane"/>
    <property type="evidence" value="ECO:0000318"/>
    <property type="project" value="GO_Central"/>
</dbReference>
<dbReference type="GO" id="GO:0000139">
    <property type="term" value="C:Golgi membrane"/>
    <property type="evidence" value="ECO:0007669"/>
    <property type="project" value="UniProtKB-SubCell"/>
</dbReference>
<organism evidence="14 15">
    <name type="scientific">Thalassiosira pseudonana</name>
    <name type="common">Marine diatom</name>
    <name type="synonym">Cyclotella nana</name>
    <dbReference type="NCBI Taxonomy" id="35128"/>
    <lineage>
        <taxon>Eukaryota</taxon>
        <taxon>Sar</taxon>
        <taxon>Stramenopiles</taxon>
        <taxon>Ochrophyta</taxon>
        <taxon>Bacillariophyta</taxon>
        <taxon>Coscinodiscophyceae</taxon>
        <taxon>Thalassiosirophycidae</taxon>
        <taxon>Thalassiosirales</taxon>
        <taxon>Thalassiosiraceae</taxon>
        <taxon>Thalassiosira</taxon>
    </lineage>
</organism>
<feature type="non-terminal residue" evidence="14">
    <location>
        <position position="1"/>
    </location>
</feature>
<evidence type="ECO:0000256" key="6">
    <source>
        <dbReference type="ARBA" id="ARBA00022475"/>
    </source>
</evidence>
<evidence type="ECO:0000256" key="5">
    <source>
        <dbReference type="ARBA" id="ARBA00022448"/>
    </source>
</evidence>
<evidence type="ECO:0000256" key="11">
    <source>
        <dbReference type="ARBA" id="ARBA00023034"/>
    </source>
</evidence>
<comment type="similarity">
    <text evidence="3">Belongs to the SWEET sugar transporter family.</text>
</comment>
<dbReference type="FunFam" id="1.20.1280.290:FF:000004">
    <property type="entry name" value="Sugar transporter SWEET"/>
    <property type="match status" value="1"/>
</dbReference>
<dbReference type="InParanoid" id="B8BQZ3"/>
<keyword evidence="11" id="KW-0333">Golgi apparatus</keyword>
<evidence type="ECO:0000256" key="4">
    <source>
        <dbReference type="ARBA" id="ARBA00021741"/>
    </source>
</evidence>
<comment type="subcellular location">
    <subcellularLocation>
        <location evidence="1">Cell membrane</location>
        <topology evidence="1">Multi-pass membrane protein</topology>
    </subcellularLocation>
    <subcellularLocation>
        <location evidence="2">Golgi apparatus membrane</location>
        <topology evidence="2">Multi-pass membrane protein</topology>
    </subcellularLocation>
</comment>
<dbReference type="FunFam" id="1.20.1280.290:FF:000025">
    <property type="entry name" value="MtN3-like protein"/>
    <property type="match status" value="1"/>
</dbReference>
<dbReference type="KEGG" id="tps:THAPSDRAFT_30921"/>
<dbReference type="PANTHER" id="PTHR10791">
    <property type="entry name" value="RAG1-ACTIVATING PROTEIN 1"/>
    <property type="match status" value="1"/>
</dbReference>
<keyword evidence="15" id="KW-1185">Reference proteome</keyword>
<dbReference type="AlphaFoldDB" id="B8BQZ3"/>
<evidence type="ECO:0000256" key="7">
    <source>
        <dbReference type="ARBA" id="ARBA00022597"/>
    </source>
</evidence>
<keyword evidence="6" id="KW-1003">Cell membrane</keyword>
<reference evidence="14 15" key="1">
    <citation type="journal article" date="2004" name="Science">
        <title>The genome of the diatom Thalassiosira pseudonana: ecology, evolution, and metabolism.</title>
        <authorList>
            <person name="Armbrust E.V."/>
            <person name="Berges J.A."/>
            <person name="Bowler C."/>
            <person name="Green B.R."/>
            <person name="Martinez D."/>
            <person name="Putnam N.H."/>
            <person name="Zhou S."/>
            <person name="Allen A.E."/>
            <person name="Apt K.E."/>
            <person name="Bechner M."/>
            <person name="Brzezinski M.A."/>
            <person name="Chaal B.K."/>
            <person name="Chiovitti A."/>
            <person name="Davis A.K."/>
            <person name="Demarest M.S."/>
            <person name="Detter J.C."/>
            <person name="Glavina T."/>
            <person name="Goodstein D."/>
            <person name="Hadi M.Z."/>
            <person name="Hellsten U."/>
            <person name="Hildebrand M."/>
            <person name="Jenkins B.D."/>
            <person name="Jurka J."/>
            <person name="Kapitonov V.V."/>
            <person name="Kroger N."/>
            <person name="Lau W.W."/>
            <person name="Lane T.W."/>
            <person name="Larimer F.W."/>
            <person name="Lippmeier J.C."/>
            <person name="Lucas S."/>
            <person name="Medina M."/>
            <person name="Montsant A."/>
            <person name="Obornik M."/>
            <person name="Parker M.S."/>
            <person name="Palenik B."/>
            <person name="Pazour G.J."/>
            <person name="Richardson P.M."/>
            <person name="Rynearson T.A."/>
            <person name="Saito M.A."/>
            <person name="Schwartz D.C."/>
            <person name="Thamatrakoln K."/>
            <person name="Valentin K."/>
            <person name="Vardi A."/>
            <person name="Wilkerson F.P."/>
            <person name="Rokhsar D.S."/>
        </authorList>
    </citation>
    <scope>NUCLEOTIDE SEQUENCE [LARGE SCALE GENOMIC DNA]</scope>
    <source>
        <strain evidence="14 15">CCMP1335</strain>
    </source>
</reference>
<proteinExistence type="inferred from homology"/>
<feature type="transmembrane region" description="Helical" evidence="13">
    <location>
        <begin position="27"/>
        <end position="48"/>
    </location>
</feature>
<protein>
    <recommendedName>
        <fullName evidence="4">Sugar transporter SWEET1</fullName>
    </recommendedName>
</protein>
<keyword evidence="8 13" id="KW-0812">Transmembrane</keyword>
<dbReference type="eggNOG" id="KOG1623">
    <property type="taxonomic scope" value="Eukaryota"/>
</dbReference>
<evidence type="ECO:0000256" key="8">
    <source>
        <dbReference type="ARBA" id="ARBA00022692"/>
    </source>
</evidence>
<keyword evidence="9" id="KW-0677">Repeat</keyword>
<dbReference type="OMA" id="CSLWLRY"/>
<evidence type="ECO:0000256" key="10">
    <source>
        <dbReference type="ARBA" id="ARBA00022989"/>
    </source>
</evidence>
<dbReference type="PANTHER" id="PTHR10791:SF30">
    <property type="entry name" value="SUGAR TRANSPORTER SWEET1"/>
    <property type="match status" value="1"/>
</dbReference>
<dbReference type="GO" id="GO:0008643">
    <property type="term" value="P:carbohydrate transport"/>
    <property type="evidence" value="ECO:0000318"/>
    <property type="project" value="GO_Central"/>
</dbReference>
<name>B8BQZ3_THAPS</name>
<feature type="transmembrane region" description="Helical" evidence="13">
    <location>
        <begin position="120"/>
        <end position="139"/>
    </location>
</feature>
<dbReference type="PaxDb" id="35128-Thaps30921"/>
<keyword evidence="12 13" id="KW-0472">Membrane</keyword>
<reference evidence="14 15" key="2">
    <citation type="journal article" date="2008" name="Nature">
        <title>The Phaeodactylum genome reveals the evolutionary history of diatom genomes.</title>
        <authorList>
            <person name="Bowler C."/>
            <person name="Allen A.E."/>
            <person name="Badger J.H."/>
            <person name="Grimwood J."/>
            <person name="Jabbari K."/>
            <person name="Kuo A."/>
            <person name="Maheswari U."/>
            <person name="Martens C."/>
            <person name="Maumus F."/>
            <person name="Otillar R.P."/>
            <person name="Rayko E."/>
            <person name="Salamov A."/>
            <person name="Vandepoele K."/>
            <person name="Beszteri B."/>
            <person name="Gruber A."/>
            <person name="Heijde M."/>
            <person name="Katinka M."/>
            <person name="Mock T."/>
            <person name="Valentin K."/>
            <person name="Verret F."/>
            <person name="Berges J.A."/>
            <person name="Brownlee C."/>
            <person name="Cadoret J.P."/>
            <person name="Chiovitti A."/>
            <person name="Choi C.J."/>
            <person name="Coesel S."/>
            <person name="De Martino A."/>
            <person name="Detter J.C."/>
            <person name="Durkin C."/>
            <person name="Falciatore A."/>
            <person name="Fournet J."/>
            <person name="Haruta M."/>
            <person name="Huysman M.J."/>
            <person name="Jenkins B.D."/>
            <person name="Jiroutova K."/>
            <person name="Jorgensen R.E."/>
            <person name="Joubert Y."/>
            <person name="Kaplan A."/>
            <person name="Kroger N."/>
            <person name="Kroth P.G."/>
            <person name="La Roche J."/>
            <person name="Lindquist E."/>
            <person name="Lommer M."/>
            <person name="Martin-Jezequel V."/>
            <person name="Lopez P.J."/>
            <person name="Lucas S."/>
            <person name="Mangogna M."/>
            <person name="McGinnis K."/>
            <person name="Medlin L.K."/>
            <person name="Montsant A."/>
            <person name="Oudot-Le Secq M.P."/>
            <person name="Napoli C."/>
            <person name="Obornik M."/>
            <person name="Parker M.S."/>
            <person name="Petit J.L."/>
            <person name="Porcel B.M."/>
            <person name="Poulsen N."/>
            <person name="Robison M."/>
            <person name="Rychlewski L."/>
            <person name="Rynearson T.A."/>
            <person name="Schmutz J."/>
            <person name="Shapiro H."/>
            <person name="Siaut M."/>
            <person name="Stanley M."/>
            <person name="Sussman M.R."/>
            <person name="Taylor A.R."/>
            <person name="Vardi A."/>
            <person name="von Dassow P."/>
            <person name="Vyverman W."/>
            <person name="Willis A."/>
            <person name="Wyrwicz L.S."/>
            <person name="Rokhsar D.S."/>
            <person name="Weissenbach J."/>
            <person name="Armbrust E.V."/>
            <person name="Green B.R."/>
            <person name="Van de Peer Y."/>
            <person name="Grigoriev I.V."/>
        </authorList>
    </citation>
    <scope>NUCLEOTIDE SEQUENCE [LARGE SCALE GENOMIC DNA]</scope>
    <source>
        <strain evidence="14 15">CCMP1335</strain>
    </source>
</reference>
<feature type="transmembrane region" description="Helical" evidence="13">
    <location>
        <begin position="55"/>
        <end position="71"/>
    </location>
</feature>
<sequence>APFCGVLCFLAPLPTIRQISRDKSVGFLPLLPYSSMLSNSFVWVMYGLLKDAPSVWGSNVFGVILGAYYFVTFAKHCGPMSNNLPGTVGQHLRGASLVILFNLVLAFWKKDDIIGKEGVFFCIILFASPLAALKQVIVSQSAASIPLPFTVACFINCFLWSIVGVFKMSDFNIYFPNLLGLSCSVVQLSLKAVYGNKTKSDLPK</sequence>
<evidence type="ECO:0000256" key="1">
    <source>
        <dbReference type="ARBA" id="ARBA00004651"/>
    </source>
</evidence>
<evidence type="ECO:0000256" key="3">
    <source>
        <dbReference type="ARBA" id="ARBA00007809"/>
    </source>
</evidence>
<keyword evidence="5" id="KW-0813">Transport</keyword>
<dbReference type="GeneID" id="7451501"/>
<dbReference type="EMBL" id="CM000638">
    <property type="protein sequence ID" value="EED96446.1"/>
    <property type="molecule type" value="Genomic_DNA"/>
</dbReference>
<dbReference type="Proteomes" id="UP000001449">
    <property type="component" value="Chromosome 1"/>
</dbReference>
<evidence type="ECO:0000313" key="14">
    <source>
        <dbReference type="EMBL" id="EED96446.1"/>
    </source>
</evidence>
<evidence type="ECO:0000256" key="9">
    <source>
        <dbReference type="ARBA" id="ARBA00022737"/>
    </source>
</evidence>
<feature type="transmembrane region" description="Helical" evidence="13">
    <location>
        <begin position="173"/>
        <end position="194"/>
    </location>
</feature>
<keyword evidence="7" id="KW-0762">Sugar transport</keyword>
<accession>B8BQZ3</accession>
<dbReference type="RefSeq" id="XP_002286805.1">
    <property type="nucleotide sequence ID" value="XM_002286769.1"/>
</dbReference>
<feature type="transmembrane region" description="Helical" evidence="13">
    <location>
        <begin position="145"/>
        <end position="166"/>
    </location>
</feature>
<evidence type="ECO:0000256" key="2">
    <source>
        <dbReference type="ARBA" id="ARBA00004653"/>
    </source>
</evidence>
<keyword evidence="10 13" id="KW-1133">Transmembrane helix</keyword>
<dbReference type="InterPro" id="IPR004316">
    <property type="entry name" value="SWEET_rpt"/>
</dbReference>
<dbReference type="GO" id="GO:0051119">
    <property type="term" value="F:sugar transmembrane transporter activity"/>
    <property type="evidence" value="ECO:0000318"/>
    <property type="project" value="GO_Central"/>
</dbReference>
<dbReference type="Gene3D" id="1.20.1280.290">
    <property type="match status" value="2"/>
</dbReference>
<evidence type="ECO:0000256" key="12">
    <source>
        <dbReference type="ARBA" id="ARBA00023136"/>
    </source>
</evidence>
<dbReference type="InterPro" id="IPR047664">
    <property type="entry name" value="SWEET"/>
</dbReference>
<feature type="transmembrane region" description="Helical" evidence="13">
    <location>
        <begin position="91"/>
        <end position="108"/>
    </location>
</feature>
<gene>
    <name evidence="14" type="ORF">THAPSDRAFT_30921</name>
</gene>
<evidence type="ECO:0000256" key="13">
    <source>
        <dbReference type="SAM" id="Phobius"/>
    </source>
</evidence>
<evidence type="ECO:0000313" key="15">
    <source>
        <dbReference type="Proteomes" id="UP000001449"/>
    </source>
</evidence>